<comment type="caution">
    <text evidence="1">The sequence shown here is derived from an EMBL/GenBank/DDBJ whole genome shotgun (WGS) entry which is preliminary data.</text>
</comment>
<organism evidence="1 2">
    <name type="scientific">Orbilia blumenaviensis</name>
    <dbReference type="NCBI Taxonomy" id="1796055"/>
    <lineage>
        <taxon>Eukaryota</taxon>
        <taxon>Fungi</taxon>
        <taxon>Dikarya</taxon>
        <taxon>Ascomycota</taxon>
        <taxon>Pezizomycotina</taxon>
        <taxon>Orbiliomycetes</taxon>
        <taxon>Orbiliales</taxon>
        <taxon>Orbiliaceae</taxon>
        <taxon>Orbilia</taxon>
    </lineage>
</organism>
<dbReference type="Proteomes" id="UP001373714">
    <property type="component" value="Unassembled WGS sequence"/>
</dbReference>
<gene>
    <name evidence="1" type="ORF">TWF730_006230</name>
</gene>
<protein>
    <submittedName>
        <fullName evidence="1">Uncharacterized protein</fullName>
    </submittedName>
</protein>
<sequence length="141" mass="15699">MHYGGMVWHGMHYVVPGSFQSSAEQTDHLSYLTDVAQQAPRNSNSKRAGRSVTCLLVQPLERFQKSGMLHDSFGLKGKHSLKLERTSEDDGKTSDELRHARSGLDLLCRTQCGSVEGKPGVKWPFAQRLSNEAKRRQGMGV</sequence>
<name>A0AAV9VDL5_9PEZI</name>
<accession>A0AAV9VDL5</accession>
<dbReference type="AlphaFoldDB" id="A0AAV9VDL5"/>
<dbReference type="EMBL" id="JAVHNS010000003">
    <property type="protein sequence ID" value="KAK6360076.1"/>
    <property type="molecule type" value="Genomic_DNA"/>
</dbReference>
<keyword evidence="2" id="KW-1185">Reference proteome</keyword>
<evidence type="ECO:0000313" key="2">
    <source>
        <dbReference type="Proteomes" id="UP001373714"/>
    </source>
</evidence>
<reference evidence="1 2" key="1">
    <citation type="submission" date="2019-10" db="EMBL/GenBank/DDBJ databases">
        <authorList>
            <person name="Palmer J.M."/>
        </authorList>
    </citation>
    <scope>NUCLEOTIDE SEQUENCE [LARGE SCALE GENOMIC DNA]</scope>
    <source>
        <strain evidence="1 2">TWF730</strain>
    </source>
</reference>
<evidence type="ECO:0000313" key="1">
    <source>
        <dbReference type="EMBL" id="KAK6360076.1"/>
    </source>
</evidence>
<proteinExistence type="predicted"/>